<dbReference type="GO" id="GO:0006508">
    <property type="term" value="P:proteolysis"/>
    <property type="evidence" value="ECO:0007669"/>
    <property type="project" value="UniProtKB-KW"/>
</dbReference>
<evidence type="ECO:0000256" key="1">
    <source>
        <dbReference type="ARBA" id="ARBA00011073"/>
    </source>
</evidence>
<dbReference type="RefSeq" id="WP_075756377.1">
    <property type="nucleotide sequence ID" value="NZ_CP146991.1"/>
</dbReference>
<evidence type="ECO:0000313" key="7">
    <source>
        <dbReference type="EMBL" id="CVK18445.1"/>
    </source>
</evidence>
<evidence type="ECO:0000256" key="5">
    <source>
        <dbReference type="PROSITE-ProRule" id="PRU01240"/>
    </source>
</evidence>
<gene>
    <name evidence="7" type="ORF">SSPH_01083</name>
</gene>
<keyword evidence="3 5" id="KW-0378">Hydrolase</keyword>
<dbReference type="PROSITE" id="PS51892">
    <property type="entry name" value="SUBTILASE"/>
    <property type="match status" value="1"/>
</dbReference>
<feature type="active site" description="Charge relay system" evidence="5">
    <location>
        <position position="98"/>
    </location>
</feature>
<dbReference type="EMBL" id="FCOW01000004">
    <property type="protein sequence ID" value="CVK18445.1"/>
    <property type="molecule type" value="Genomic_DNA"/>
</dbReference>
<keyword evidence="4 5" id="KW-0720">Serine protease</keyword>
<feature type="domain" description="Peptidase S8/S53" evidence="6">
    <location>
        <begin position="92"/>
        <end position="291"/>
    </location>
</feature>
<comment type="caution">
    <text evidence="7">The sequence shown here is derived from an EMBL/GenBank/DDBJ whole genome shotgun (WGS) entry which is preliminary data.</text>
</comment>
<feature type="active site" description="Charge relay system" evidence="5">
    <location>
        <position position="272"/>
    </location>
</feature>
<dbReference type="PROSITE" id="PS00138">
    <property type="entry name" value="SUBTILASE_SER"/>
    <property type="match status" value="1"/>
</dbReference>
<comment type="similarity">
    <text evidence="1 5">Belongs to the peptidase S8 family.</text>
</comment>
<organism evidence="7 8">
    <name type="scientific">Sporomusa sphaeroides DSM 2875</name>
    <dbReference type="NCBI Taxonomy" id="1337886"/>
    <lineage>
        <taxon>Bacteria</taxon>
        <taxon>Bacillati</taxon>
        <taxon>Bacillota</taxon>
        <taxon>Negativicutes</taxon>
        <taxon>Selenomonadales</taxon>
        <taxon>Sporomusaceae</taxon>
        <taxon>Sporomusa</taxon>
    </lineage>
</organism>
<dbReference type="Gene3D" id="3.40.50.200">
    <property type="entry name" value="Peptidase S8/S53 domain"/>
    <property type="match status" value="1"/>
</dbReference>
<dbReference type="InterPro" id="IPR036852">
    <property type="entry name" value="Peptidase_S8/S53_dom_sf"/>
</dbReference>
<dbReference type="InterPro" id="IPR050131">
    <property type="entry name" value="Peptidase_S8_subtilisin-like"/>
</dbReference>
<dbReference type="PANTHER" id="PTHR43806:SF11">
    <property type="entry name" value="CEREVISIN-RELATED"/>
    <property type="match status" value="1"/>
</dbReference>
<dbReference type="Pfam" id="PF00082">
    <property type="entry name" value="Peptidase_S8"/>
    <property type="match status" value="1"/>
</dbReference>
<dbReference type="Proteomes" id="UP000245702">
    <property type="component" value="Unassembled WGS sequence"/>
</dbReference>
<dbReference type="InterPro" id="IPR015500">
    <property type="entry name" value="Peptidase_S8_subtilisin-rel"/>
</dbReference>
<evidence type="ECO:0000313" key="8">
    <source>
        <dbReference type="Proteomes" id="UP000245702"/>
    </source>
</evidence>
<dbReference type="PRINTS" id="PR00723">
    <property type="entry name" value="SUBTILISIN"/>
</dbReference>
<evidence type="ECO:0000259" key="6">
    <source>
        <dbReference type="Pfam" id="PF00082"/>
    </source>
</evidence>
<dbReference type="PANTHER" id="PTHR43806">
    <property type="entry name" value="PEPTIDASE S8"/>
    <property type="match status" value="1"/>
</dbReference>
<evidence type="ECO:0000256" key="4">
    <source>
        <dbReference type="ARBA" id="ARBA00022825"/>
    </source>
</evidence>
<sequence length="342" mass="37103">MDYIVSLHDRLTKSCRKALDKIGALITYESKYVPVIGIKTDTPWDGDNYDFIREIRVPYEGVFENLTTSSITFQPTISEKLLTNNNLIGWGSKIAFLDSGANDINKSIADHIDLTGTGIIDTKGHGTVVAKIIKNFAKGSLLYSVKIGKDRPDEINMMKGIEWAIENEVNVVNISSSIYRDPRCKSECDLCQLINVASDFGIAIVVAAGNRNSVTYNIQCPGIATKSITVGAIDQFKRVAEFSCIDSVNGSKPDIVAPGYCVANGSLITGTSLAAPIVAGVIGAIRTSDRHINDTVQYIYSTADDTGYPRYYQGNGALNIDKLVGVVKDEKVNCKVEGQEIG</sequence>
<keyword evidence="8" id="KW-1185">Reference proteome</keyword>
<dbReference type="GO" id="GO:0008233">
    <property type="term" value="F:peptidase activity"/>
    <property type="evidence" value="ECO:0007669"/>
    <property type="project" value="UniProtKB-KW"/>
</dbReference>
<reference evidence="7 8" key="1">
    <citation type="submission" date="2016-01" db="EMBL/GenBank/DDBJ databases">
        <authorList>
            <person name="Brown R."/>
        </authorList>
    </citation>
    <scope>NUCLEOTIDE SEQUENCE [LARGE SCALE GENOMIC DNA]</scope>
    <source>
        <strain evidence="7">Sporomusa sphaeroides DSM 2875</strain>
    </source>
</reference>
<evidence type="ECO:0000256" key="3">
    <source>
        <dbReference type="ARBA" id="ARBA00022801"/>
    </source>
</evidence>
<dbReference type="InterPro" id="IPR000209">
    <property type="entry name" value="Peptidase_S8/S53_dom"/>
</dbReference>
<keyword evidence="2 5" id="KW-0645">Protease</keyword>
<dbReference type="InterPro" id="IPR023828">
    <property type="entry name" value="Peptidase_S8_Ser-AS"/>
</dbReference>
<proteinExistence type="inferred from homology"/>
<protein>
    <submittedName>
        <fullName evidence="7">Thermostable alkaline protease</fullName>
        <ecNumber evidence="7">3.4.21.-</ecNumber>
    </submittedName>
</protein>
<dbReference type="EC" id="3.4.21.-" evidence="7"/>
<accession>A0ABM9W3H3</accession>
<name>A0ABM9W3H3_9FIRM</name>
<evidence type="ECO:0000256" key="2">
    <source>
        <dbReference type="ARBA" id="ARBA00022670"/>
    </source>
</evidence>
<dbReference type="SUPFAM" id="SSF52743">
    <property type="entry name" value="Subtilisin-like"/>
    <property type="match status" value="1"/>
</dbReference>
<feature type="active site" description="Charge relay system" evidence="5">
    <location>
        <position position="125"/>
    </location>
</feature>